<sequence length="100" mass="11494">MSVRVDTEVCPEMASWKQQDRRRNTELSRQRYRSQRSWKHAEVPERAPGAGLGCEDRLMLRTLRTLHGPEVGAGRERENPGAPWPRSSAPARRPRAHHGM</sequence>
<evidence type="ECO:0000313" key="2">
    <source>
        <dbReference type="Proteomes" id="UP001162501"/>
    </source>
</evidence>
<dbReference type="Proteomes" id="UP001162501">
    <property type="component" value="Chromosome 30"/>
</dbReference>
<gene>
    <name evidence="1" type="ORF">MRATA1EN22A_LOCUS20325</name>
</gene>
<proteinExistence type="predicted"/>
<name>A0AC59ZME6_RANTA</name>
<accession>A0AC59ZME6</accession>
<organism evidence="1 2">
    <name type="scientific">Rangifer tarandus platyrhynchus</name>
    <name type="common">Svalbard reindeer</name>
    <dbReference type="NCBI Taxonomy" id="3082113"/>
    <lineage>
        <taxon>Eukaryota</taxon>
        <taxon>Metazoa</taxon>
        <taxon>Chordata</taxon>
        <taxon>Craniata</taxon>
        <taxon>Vertebrata</taxon>
        <taxon>Euteleostomi</taxon>
        <taxon>Mammalia</taxon>
        <taxon>Eutheria</taxon>
        <taxon>Laurasiatheria</taxon>
        <taxon>Artiodactyla</taxon>
        <taxon>Ruminantia</taxon>
        <taxon>Pecora</taxon>
        <taxon>Cervidae</taxon>
        <taxon>Odocoileinae</taxon>
        <taxon>Rangifer</taxon>
    </lineage>
</organism>
<dbReference type="EMBL" id="OX596114">
    <property type="protein sequence ID" value="CAN0466639.1"/>
    <property type="molecule type" value="Genomic_DNA"/>
</dbReference>
<reference evidence="1" key="1">
    <citation type="submission" date="2023-05" db="EMBL/GenBank/DDBJ databases">
        <authorList>
            <consortium name="ELIXIR-Norway"/>
        </authorList>
    </citation>
    <scope>NUCLEOTIDE SEQUENCE</scope>
</reference>
<reference evidence="1" key="2">
    <citation type="submission" date="2025-03" db="EMBL/GenBank/DDBJ databases">
        <authorList>
            <consortium name="ELIXIR-Norway"/>
            <consortium name="Elixir Norway"/>
        </authorList>
    </citation>
    <scope>NUCLEOTIDE SEQUENCE</scope>
</reference>
<protein>
    <submittedName>
        <fullName evidence="1">Uncharacterized protein</fullName>
    </submittedName>
</protein>
<evidence type="ECO:0000313" key="1">
    <source>
        <dbReference type="EMBL" id="CAN0466639.1"/>
    </source>
</evidence>